<gene>
    <name evidence="2" type="ORF">ROA7023_04501</name>
</gene>
<protein>
    <submittedName>
        <fullName evidence="2">Uncharacterized protein</fullName>
    </submittedName>
</protein>
<proteinExistence type="predicted"/>
<feature type="chain" id="PRO_5012554401" evidence="1">
    <location>
        <begin position="22"/>
        <end position="183"/>
    </location>
</feature>
<dbReference type="OrthoDB" id="5801419at2"/>
<dbReference type="Proteomes" id="UP000193900">
    <property type="component" value="Unassembled WGS sequence"/>
</dbReference>
<evidence type="ECO:0000313" key="3">
    <source>
        <dbReference type="Proteomes" id="UP000193900"/>
    </source>
</evidence>
<evidence type="ECO:0000256" key="1">
    <source>
        <dbReference type="SAM" id="SignalP"/>
    </source>
</evidence>
<sequence length="183" mass="19839">MRTIISAAVASIAIATGPALAQDGDMAFGTEDDIAYAELLWDLMEAERLAGPNMIRAFPYMGTEPHGMMLETFYDVGTIGDHTGDLIVKRNFGPEGVSVDEVLSNPDGHLGAYTVMFRREDGYDPENLDWFWARYNPDGSIAENPMGMALAGRVARGMDEGCIACHQGAADDMVFTSDHLIAN</sequence>
<dbReference type="CDD" id="cd20716">
    <property type="entry name" value="cyt_P460_fam"/>
    <property type="match status" value="1"/>
</dbReference>
<name>A0A1Y5U3C7_9RHOB</name>
<dbReference type="EMBL" id="FWFZ01000061">
    <property type="protein sequence ID" value="SLN77757.1"/>
    <property type="molecule type" value="Genomic_DNA"/>
</dbReference>
<evidence type="ECO:0000313" key="2">
    <source>
        <dbReference type="EMBL" id="SLN77757.1"/>
    </source>
</evidence>
<reference evidence="2 3" key="1">
    <citation type="submission" date="2017-03" db="EMBL/GenBank/DDBJ databases">
        <authorList>
            <person name="Afonso C.L."/>
            <person name="Miller P.J."/>
            <person name="Scott M.A."/>
            <person name="Spackman E."/>
            <person name="Goraichik I."/>
            <person name="Dimitrov K.M."/>
            <person name="Suarez D.L."/>
            <person name="Swayne D.E."/>
        </authorList>
    </citation>
    <scope>NUCLEOTIDE SEQUENCE [LARGE SCALE GENOMIC DNA]</scope>
    <source>
        <strain evidence="2 3">CECT 7023</strain>
    </source>
</reference>
<keyword evidence="1" id="KW-0732">Signal</keyword>
<accession>A0A1Y5U3C7</accession>
<dbReference type="InterPro" id="IPR038142">
    <property type="entry name" value="Cytochrome_P460_sp"/>
</dbReference>
<keyword evidence="3" id="KW-1185">Reference proteome</keyword>
<organism evidence="2 3">
    <name type="scientific">Roseisalinus antarcticus</name>
    <dbReference type="NCBI Taxonomy" id="254357"/>
    <lineage>
        <taxon>Bacteria</taxon>
        <taxon>Pseudomonadati</taxon>
        <taxon>Pseudomonadota</taxon>
        <taxon>Alphaproteobacteria</taxon>
        <taxon>Rhodobacterales</taxon>
        <taxon>Roseobacteraceae</taxon>
        <taxon>Roseisalinus</taxon>
    </lineage>
</organism>
<dbReference type="AlphaFoldDB" id="A0A1Y5U3C7"/>
<feature type="signal peptide" evidence="1">
    <location>
        <begin position="1"/>
        <end position="21"/>
    </location>
</feature>
<dbReference type="Gene3D" id="3.50.70.20">
    <property type="entry name" value="Cytochrome P460"/>
    <property type="match status" value="1"/>
</dbReference>
<dbReference type="RefSeq" id="WP_085881171.1">
    <property type="nucleotide sequence ID" value="NZ_FWFZ01000061.1"/>
</dbReference>